<reference evidence="1 2" key="1">
    <citation type="submission" date="2017-06" db="EMBL/GenBank/DDBJ databases">
        <title>Genome sequencing of cyanobaciteial culture collection at National Institute for Environmental Studies (NIES).</title>
        <authorList>
            <person name="Hirose Y."/>
            <person name="Shimura Y."/>
            <person name="Fujisawa T."/>
            <person name="Nakamura Y."/>
            <person name="Kawachi M."/>
        </authorList>
    </citation>
    <scope>NUCLEOTIDE SEQUENCE [LARGE SCALE GENOMIC DNA]</scope>
    <source>
        <strain evidence="1 2">NIES-23</strain>
    </source>
</reference>
<evidence type="ECO:0000313" key="1">
    <source>
        <dbReference type="EMBL" id="BAY70621.1"/>
    </source>
</evidence>
<organism evidence="1 2">
    <name type="scientific">Trichormus variabilis NIES-23</name>
    <dbReference type="NCBI Taxonomy" id="1973479"/>
    <lineage>
        <taxon>Bacteria</taxon>
        <taxon>Bacillati</taxon>
        <taxon>Cyanobacteriota</taxon>
        <taxon>Cyanophyceae</taxon>
        <taxon>Nostocales</taxon>
        <taxon>Nostocaceae</taxon>
        <taxon>Trichormus</taxon>
    </lineage>
</organism>
<dbReference type="Proteomes" id="UP000217507">
    <property type="component" value="Chromosome"/>
</dbReference>
<dbReference type="AlphaFoldDB" id="A0A1Z4KNR0"/>
<accession>A0A1Z4KNR0</accession>
<evidence type="ECO:0000313" key="2">
    <source>
        <dbReference type="Proteomes" id="UP000217507"/>
    </source>
</evidence>
<dbReference type="EMBL" id="AP018216">
    <property type="protein sequence ID" value="BAY70621.1"/>
    <property type="molecule type" value="Genomic_DNA"/>
</dbReference>
<evidence type="ECO:0008006" key="3">
    <source>
        <dbReference type="Google" id="ProtNLM"/>
    </source>
</evidence>
<gene>
    <name evidence="1" type="ORF">NIES23_34280</name>
</gene>
<sequence length="62" mass="7499">MKRHGNLWSEIITFDNLLLAAKKAQRGKRFRENIWLLRWFYGGALKSQFYRKAQKLKTQSQQ</sequence>
<name>A0A1Z4KNR0_ANAVA</name>
<proteinExistence type="predicted"/>
<protein>
    <recommendedName>
        <fullName evidence="3">Transposase</fullName>
    </recommendedName>
</protein>